<evidence type="ECO:0000259" key="2">
    <source>
        <dbReference type="PROSITE" id="PS50174"/>
    </source>
</evidence>
<evidence type="ECO:0000313" key="4">
    <source>
        <dbReference type="Proteomes" id="UP000076744"/>
    </source>
</evidence>
<evidence type="ECO:0000256" key="1">
    <source>
        <dbReference type="SAM" id="MobiDB-lite"/>
    </source>
</evidence>
<accession>A0A162LIV7</accession>
<dbReference type="PANTHER" id="PTHR20923:SF1">
    <property type="entry name" value="G PATCH DOMAIN AND ANKYRIN REPEAT-CONTAINING PROTEIN 1"/>
    <property type="match status" value="1"/>
</dbReference>
<dbReference type="GO" id="GO:0003676">
    <property type="term" value="F:nucleic acid binding"/>
    <property type="evidence" value="ECO:0007669"/>
    <property type="project" value="InterPro"/>
</dbReference>
<dbReference type="InterPro" id="IPR039146">
    <property type="entry name" value="GPANK1"/>
</dbReference>
<protein>
    <submittedName>
        <fullName evidence="3">D111/G-patch</fullName>
    </submittedName>
</protein>
<organism evidence="3 4">
    <name type="scientific">Cordyceps fumosorosea (strain ARSEF 2679)</name>
    <name type="common">Isaria fumosorosea</name>
    <dbReference type="NCBI Taxonomy" id="1081104"/>
    <lineage>
        <taxon>Eukaryota</taxon>
        <taxon>Fungi</taxon>
        <taxon>Dikarya</taxon>
        <taxon>Ascomycota</taxon>
        <taxon>Pezizomycotina</taxon>
        <taxon>Sordariomycetes</taxon>
        <taxon>Hypocreomycetidae</taxon>
        <taxon>Hypocreales</taxon>
        <taxon>Cordycipitaceae</taxon>
        <taxon>Cordyceps</taxon>
    </lineage>
</organism>
<dbReference type="OrthoDB" id="20282at2759"/>
<feature type="region of interest" description="Disordered" evidence="1">
    <location>
        <begin position="74"/>
        <end position="98"/>
    </location>
</feature>
<sequence length="249" mass="26965">MRRSRYSEESDQHEQDGIPLHHKRPFGAGLKRKKVEFVRAQDSDDYISTLPSTRPTSSIVGDLYANIVMGNASASAKNSDKTGSDSSGPGAAPDKTPVADEAVTCPVCSLPITTTVEAHEASLAHQVSVEHSHPPSALDRTRMGLRALAAQGWDPDARVGLGRAGGEGTRYPIKVAAKDDVLGVGATAPEPAKKTAQQRAEEEARRQLTTKERKARGAEEQRRAARLQAEIYGRQDLDKYLKGDGKEWE</sequence>
<feature type="region of interest" description="Disordered" evidence="1">
    <location>
        <begin position="187"/>
        <end position="223"/>
    </location>
</feature>
<proteinExistence type="predicted"/>
<dbReference type="Proteomes" id="UP000076744">
    <property type="component" value="Unassembled WGS sequence"/>
</dbReference>
<dbReference type="InterPro" id="IPR000467">
    <property type="entry name" value="G_patch_dom"/>
</dbReference>
<evidence type="ECO:0000313" key="3">
    <source>
        <dbReference type="EMBL" id="OAA71154.1"/>
    </source>
</evidence>
<feature type="domain" description="G-patch" evidence="2">
    <location>
        <begin position="140"/>
        <end position="189"/>
    </location>
</feature>
<dbReference type="PROSITE" id="PS50174">
    <property type="entry name" value="G_PATCH"/>
    <property type="match status" value="1"/>
</dbReference>
<dbReference type="RefSeq" id="XP_018707035.1">
    <property type="nucleotide sequence ID" value="XM_018845312.1"/>
</dbReference>
<comment type="caution">
    <text evidence="3">The sequence shown here is derived from an EMBL/GenBank/DDBJ whole genome shotgun (WGS) entry which is preliminary data.</text>
</comment>
<dbReference type="STRING" id="1081104.A0A162LIV7"/>
<feature type="region of interest" description="Disordered" evidence="1">
    <location>
        <begin position="1"/>
        <end position="27"/>
    </location>
</feature>
<feature type="compositionally biased region" description="Basic and acidic residues" evidence="1">
    <location>
        <begin position="1"/>
        <end position="16"/>
    </location>
</feature>
<dbReference type="EMBL" id="AZHB01000003">
    <property type="protein sequence ID" value="OAA71154.1"/>
    <property type="molecule type" value="Genomic_DNA"/>
</dbReference>
<dbReference type="GeneID" id="30017997"/>
<feature type="compositionally biased region" description="Basic and acidic residues" evidence="1">
    <location>
        <begin position="199"/>
        <end position="223"/>
    </location>
</feature>
<reference evidence="3 4" key="1">
    <citation type="journal article" date="2016" name="Genome Biol. Evol.">
        <title>Divergent and convergent evolution of fungal pathogenicity.</title>
        <authorList>
            <person name="Shang Y."/>
            <person name="Xiao G."/>
            <person name="Zheng P."/>
            <person name="Cen K."/>
            <person name="Zhan S."/>
            <person name="Wang C."/>
        </authorList>
    </citation>
    <scope>NUCLEOTIDE SEQUENCE [LARGE SCALE GENOMIC DNA]</scope>
    <source>
        <strain evidence="3 4">ARSEF 2679</strain>
    </source>
</reference>
<name>A0A162LIV7_CORFA</name>
<keyword evidence="4" id="KW-1185">Reference proteome</keyword>
<dbReference type="AlphaFoldDB" id="A0A162LIV7"/>
<dbReference type="PANTHER" id="PTHR20923">
    <property type="entry name" value="BAT4 PROTEIN-RELATED"/>
    <property type="match status" value="1"/>
</dbReference>
<gene>
    <name evidence="3" type="ORF">ISF_01705</name>
</gene>